<comment type="caution">
    <text evidence="1">The sequence shown here is derived from an EMBL/GenBank/DDBJ whole genome shotgun (WGS) entry which is preliminary data.</text>
</comment>
<accession>A0ABV5B0B9</accession>
<reference evidence="1 2" key="1">
    <citation type="submission" date="2024-09" db="EMBL/GenBank/DDBJ databases">
        <title>Paenibacillus zeirhizospherea sp. nov., isolated from surface of the maize (Zea mays) roots in a horticulture field, Hungary.</title>
        <authorList>
            <person name="Marton D."/>
            <person name="Farkas M."/>
            <person name="Bedics A."/>
            <person name="Toth E."/>
            <person name="Tancsics A."/>
            <person name="Boka K."/>
            <person name="Maroti G."/>
            <person name="Kriszt B."/>
            <person name="Cserhati M."/>
        </authorList>
    </citation>
    <scope>NUCLEOTIDE SEQUENCE [LARGE SCALE GENOMIC DNA]</scope>
    <source>
        <strain evidence="1 2">KCTC 33519</strain>
    </source>
</reference>
<name>A0ABV5B0B9_9BACL</name>
<protein>
    <submittedName>
        <fullName evidence="1">Uncharacterized protein</fullName>
    </submittedName>
</protein>
<sequence>MALGLETIKQRHTIYSITAHDLVQTLTSRSRVIASRRRKKSASSVPNRQEKPIDKIGEFSFDAFGDIYPILTAFMMTTPHAR</sequence>
<keyword evidence="2" id="KW-1185">Reference proteome</keyword>
<evidence type="ECO:0000313" key="1">
    <source>
        <dbReference type="EMBL" id="MFB5269915.1"/>
    </source>
</evidence>
<organism evidence="1 2">
    <name type="scientific">Paenibacillus enshidis</name>
    <dbReference type="NCBI Taxonomy" id="1458439"/>
    <lineage>
        <taxon>Bacteria</taxon>
        <taxon>Bacillati</taxon>
        <taxon>Bacillota</taxon>
        <taxon>Bacilli</taxon>
        <taxon>Bacillales</taxon>
        <taxon>Paenibacillaceae</taxon>
        <taxon>Paenibacillus</taxon>
    </lineage>
</organism>
<proteinExistence type="predicted"/>
<dbReference type="Proteomes" id="UP001580346">
    <property type="component" value="Unassembled WGS sequence"/>
</dbReference>
<evidence type="ECO:0000313" key="2">
    <source>
        <dbReference type="Proteomes" id="UP001580346"/>
    </source>
</evidence>
<dbReference type="EMBL" id="JBHHMI010000047">
    <property type="protein sequence ID" value="MFB5269915.1"/>
    <property type="molecule type" value="Genomic_DNA"/>
</dbReference>
<dbReference type="RefSeq" id="WP_375358185.1">
    <property type="nucleotide sequence ID" value="NZ_JBHHMI010000047.1"/>
</dbReference>
<gene>
    <name evidence="1" type="ORF">ACE41H_24470</name>
</gene>